<feature type="transmembrane region" description="Helical" evidence="1">
    <location>
        <begin position="962"/>
        <end position="989"/>
    </location>
</feature>
<dbReference type="OrthoDB" id="9806532at2"/>
<feature type="transmembrane region" description="Helical" evidence="1">
    <location>
        <begin position="511"/>
        <end position="532"/>
    </location>
</feature>
<accession>A0A0M4TL82</accession>
<evidence type="ECO:0000313" key="3">
    <source>
        <dbReference type="Proteomes" id="UP000006380"/>
    </source>
</evidence>
<dbReference type="STRING" id="360105.CCV52592_1274"/>
<dbReference type="Pfam" id="PF00873">
    <property type="entry name" value="ACR_tran"/>
    <property type="match status" value="1"/>
</dbReference>
<dbReference type="KEGG" id="ccv:CCV52592_1274"/>
<feature type="transmembrane region" description="Helical" evidence="1">
    <location>
        <begin position="449"/>
        <end position="469"/>
    </location>
</feature>
<dbReference type="Gene3D" id="3.30.70.1320">
    <property type="entry name" value="Multidrug efflux transporter AcrB pore domain like"/>
    <property type="match status" value="1"/>
</dbReference>
<evidence type="ECO:0000313" key="2">
    <source>
        <dbReference type="EMBL" id="ALF45114.1"/>
    </source>
</evidence>
<proteinExistence type="predicted"/>
<keyword evidence="1" id="KW-0812">Transmembrane</keyword>
<dbReference type="SUPFAM" id="SSF82714">
    <property type="entry name" value="Multidrug efflux transporter AcrB TolC docking domain, DN and DC subdomains"/>
    <property type="match status" value="2"/>
</dbReference>
<dbReference type="AlphaFoldDB" id="A0A0M4TL82"/>
<dbReference type="PANTHER" id="PTHR32063:SF0">
    <property type="entry name" value="SWARMING MOTILITY PROTEIN SWRC"/>
    <property type="match status" value="1"/>
</dbReference>
<dbReference type="SUPFAM" id="SSF82693">
    <property type="entry name" value="Multidrug efflux transporter AcrB pore domain, PN1, PN2, PC1 and PC2 subdomains"/>
    <property type="match status" value="2"/>
</dbReference>
<keyword evidence="3" id="KW-1185">Reference proteome</keyword>
<gene>
    <name evidence="2" type="ORF">CCV52592_1274</name>
</gene>
<dbReference type="PANTHER" id="PTHR32063">
    <property type="match status" value="1"/>
</dbReference>
<dbReference type="SUPFAM" id="SSF82866">
    <property type="entry name" value="Multidrug efflux transporter AcrB transmembrane domain"/>
    <property type="match status" value="2"/>
</dbReference>
<feature type="transmembrane region" description="Helical" evidence="1">
    <location>
        <begin position="376"/>
        <end position="397"/>
    </location>
</feature>
<reference evidence="2" key="1">
    <citation type="submission" date="2016-07" db="EMBL/GenBank/DDBJ databases">
        <title>Comparative genomics of the Campylobacter concisus group.</title>
        <authorList>
            <person name="Miller W.G."/>
            <person name="Yee E."/>
            <person name="Chapman M.H."/>
            <person name="Huynh S."/>
            <person name="Bono J.L."/>
            <person name="On S.L.W."/>
            <person name="StLeger J."/>
            <person name="Foster G."/>
            <person name="Parker C.T."/>
        </authorList>
    </citation>
    <scope>NUCLEOTIDE SEQUENCE</scope>
    <source>
        <strain evidence="2">525.92</strain>
    </source>
</reference>
<sequence length="1006" mass="112528">MYKFAINRPITTLMFFISLLFFGVFSLRTMSVNLYPEVDIPIIMVTTYADGDMSFIKSKVTQKIEDEIASIEGIKKIYSNSFDNLSLVTIEFDLKKNIEAAANDVRDRMAKARINGSYKIEKLSGGGSAIFSLFISAKDGNATKLMKKIDDEAKPFLQRIPGVGRVKEVGFLQPQIRIFLDPFLLDKFSLTARDIANIINVQNLRMPLGKIENNVTQISIKSNFDARKIGELENLRLANGIFLKDVARVEFSHEDEDSIALMKDVKGVMLQLEKVSGANALKTIRNAKARLDEFKQLLGDEYSVTVAFDKSLTMMKNIRQVGFDMVLGVILTMIIVFVFLRNFSSTLISVIAIPTSIIGTFFIMDVLGYDINRLTLIALTLGIGIFVDDAIVVIENITKKMQDIADPLKASFEGIKEIAFSVLGISSVLLCVFIPIAFMSGIIGKYFNSFAMSVSAGIVVSFLVSVMLIPSIAARFISANESAFWHKTEPFFEFIENSYERLLGVILKFKITFIVLSLLALFASMSLARFIGGDFMPTEDNSEFDIFFKADPSITPEAMRAKLEGIMSKINADERVEYAYLLIGYTDARQAYLARGYVRLKELGKRKDRQSAIMEQYRNEFKREGLSLTVADLPVVEGGDTQPVQLIITGSDNKILDELTPKVRAMLENIGGVVDISSPNEDKREQIEISIDKDKAKRLQITEQDIASTIYRSFSSNLVSTFDDSHQQYDIYMRFDDKFRGDINSLKRLKIKNALGEQIALSDIAKFSEVKSQPSLDRFNRENQLKFLANIYDIALNKVSNDVSAHIGEFLPQGYKYRFLGFIELMNDTNAAFIFTISLSAVLIYMILAALYESFMLPFIIMISMPLAFGGVVLGLFLSGNSFSLFVMVGAILLFGMVGKNAILVVDFANKFANEGMSIDEAVIKAGKRRLRAILMTTFAMIFAMLPLAFSRGAGYEGNSPMAISIISGLVSSTVLTLLIVPALFEVVYKLDKKLRKFYERAKFED</sequence>
<dbReference type="PRINTS" id="PR00702">
    <property type="entry name" value="ACRIFLAVINRP"/>
</dbReference>
<dbReference type="Gene3D" id="3.30.70.1440">
    <property type="entry name" value="Multidrug efflux transporter AcrB pore domain"/>
    <property type="match status" value="1"/>
</dbReference>
<feature type="transmembrane region" description="Helical" evidence="1">
    <location>
        <begin position="321"/>
        <end position="340"/>
    </location>
</feature>
<dbReference type="EMBL" id="CP000767">
    <property type="protein sequence ID" value="ALF45114.1"/>
    <property type="molecule type" value="Genomic_DNA"/>
</dbReference>
<name>A0A0M4TL82_CAMC5</name>
<dbReference type="Gene3D" id="3.30.2090.10">
    <property type="entry name" value="Multidrug efflux transporter AcrB TolC docking domain, DN and DC subdomains"/>
    <property type="match status" value="2"/>
</dbReference>
<feature type="transmembrane region" description="Helical" evidence="1">
    <location>
        <begin position="347"/>
        <end position="364"/>
    </location>
</feature>
<feature type="transmembrane region" description="Helical" evidence="1">
    <location>
        <begin position="859"/>
        <end position="879"/>
    </location>
</feature>
<organism evidence="2 3">
    <name type="scientific">Campylobacter curvus (strain 525.92)</name>
    <dbReference type="NCBI Taxonomy" id="360105"/>
    <lineage>
        <taxon>Bacteria</taxon>
        <taxon>Pseudomonadati</taxon>
        <taxon>Campylobacterota</taxon>
        <taxon>Epsilonproteobacteria</taxon>
        <taxon>Campylobacterales</taxon>
        <taxon>Campylobacteraceae</taxon>
        <taxon>Campylobacter</taxon>
    </lineage>
</organism>
<keyword evidence="1" id="KW-0472">Membrane</keyword>
<feature type="transmembrane region" description="Helical" evidence="1">
    <location>
        <begin position="885"/>
        <end position="910"/>
    </location>
</feature>
<keyword evidence="1" id="KW-1133">Transmembrane helix</keyword>
<dbReference type="RefSeq" id="WP_041743267.1">
    <property type="nucleotide sequence ID" value="NC_009715.2"/>
</dbReference>
<dbReference type="InterPro" id="IPR027463">
    <property type="entry name" value="AcrB_DN_DC_subdom"/>
</dbReference>
<feature type="transmembrane region" description="Helical" evidence="1">
    <location>
        <begin position="931"/>
        <end position="950"/>
    </location>
</feature>
<protein>
    <submittedName>
        <fullName evidence="2">RND family efflux transporter, membrane subunit</fullName>
    </submittedName>
</protein>
<dbReference type="Proteomes" id="UP000006380">
    <property type="component" value="Chromosome"/>
</dbReference>
<dbReference type="Gene3D" id="1.20.1640.10">
    <property type="entry name" value="Multidrug efflux transporter AcrB transmembrane domain"/>
    <property type="match status" value="2"/>
</dbReference>
<feature type="transmembrane region" description="Helical" evidence="1">
    <location>
        <begin position="418"/>
        <end position="443"/>
    </location>
</feature>
<dbReference type="InterPro" id="IPR001036">
    <property type="entry name" value="Acrflvin-R"/>
</dbReference>
<evidence type="ECO:0000256" key="1">
    <source>
        <dbReference type="SAM" id="Phobius"/>
    </source>
</evidence>
<dbReference type="GO" id="GO:0005886">
    <property type="term" value="C:plasma membrane"/>
    <property type="evidence" value="ECO:0007669"/>
    <property type="project" value="TreeGrafter"/>
</dbReference>
<dbReference type="GO" id="GO:0042910">
    <property type="term" value="F:xenobiotic transmembrane transporter activity"/>
    <property type="evidence" value="ECO:0007669"/>
    <property type="project" value="TreeGrafter"/>
</dbReference>
<dbReference type="Gene3D" id="3.30.70.1430">
    <property type="entry name" value="Multidrug efflux transporter AcrB pore domain"/>
    <property type="match status" value="2"/>
</dbReference>
<feature type="transmembrane region" description="Helical" evidence="1">
    <location>
        <begin position="831"/>
        <end position="852"/>
    </location>
</feature>